<gene>
    <name evidence="9" type="ORF">B0H64DRAFT_479240</name>
</gene>
<comment type="subcellular location">
    <subcellularLocation>
        <location evidence="1">Membrane</location>
        <topology evidence="1">Multi-pass membrane protein</topology>
    </subcellularLocation>
</comment>
<comment type="similarity">
    <text evidence="5">Belongs to the SAT4 family.</text>
</comment>
<dbReference type="GO" id="GO:0016020">
    <property type="term" value="C:membrane"/>
    <property type="evidence" value="ECO:0007669"/>
    <property type="project" value="UniProtKB-SubCell"/>
</dbReference>
<organism evidence="9 10">
    <name type="scientific">Chaetomium fimeti</name>
    <dbReference type="NCBI Taxonomy" id="1854472"/>
    <lineage>
        <taxon>Eukaryota</taxon>
        <taxon>Fungi</taxon>
        <taxon>Dikarya</taxon>
        <taxon>Ascomycota</taxon>
        <taxon>Pezizomycotina</taxon>
        <taxon>Sordariomycetes</taxon>
        <taxon>Sordariomycetidae</taxon>
        <taxon>Sordariales</taxon>
        <taxon>Chaetomiaceae</taxon>
        <taxon>Chaetomium</taxon>
    </lineage>
</organism>
<dbReference type="Pfam" id="PF20684">
    <property type="entry name" value="Fung_rhodopsin"/>
    <property type="match status" value="1"/>
</dbReference>
<sequence length="368" mass="40690">MASSPENRALPLTAVNIAALVLALTVTALRCYVRIWLLKAFGADDWLMVAAAICFAFYCSVSLTGLAHGTGYHVGDLSKESYAEARKWWYCCYPSYAVTMALTKISIAFFFRRVIVERVHKWILNTAAILTVASCLVFFFASIFQCWPVSYYWDKYSQTGTCIPDRVVIALVMLFSVINIITDFTFALMPAWILSHLNMKRQTKWALCLLMGLGCVASAAVVIRLPYVHLIASDDFLYDTIDVAIWSTTEQCLAITAGGLATLQPLVKLIAFKLGLGGRPSLPTPSGYGNNMPMPTGSIAVKRSFTHRTEARTSAHNKYDQPGLKLQPVIGEYSAECYNTSQELLRVPSGSDGKPSKESERSSESRHT</sequence>
<proteinExistence type="inferred from homology"/>
<dbReference type="EMBL" id="JAUEPN010000013">
    <property type="protein sequence ID" value="KAK3290542.1"/>
    <property type="molecule type" value="Genomic_DNA"/>
</dbReference>
<keyword evidence="2 7" id="KW-0812">Transmembrane</keyword>
<feature type="transmembrane region" description="Helical" evidence="7">
    <location>
        <begin position="45"/>
        <end position="67"/>
    </location>
</feature>
<accession>A0AAE0H5X5</accession>
<feature type="domain" description="Rhodopsin" evidence="8">
    <location>
        <begin position="29"/>
        <end position="268"/>
    </location>
</feature>
<dbReference type="Proteomes" id="UP001278766">
    <property type="component" value="Unassembled WGS sequence"/>
</dbReference>
<evidence type="ECO:0000256" key="1">
    <source>
        <dbReference type="ARBA" id="ARBA00004141"/>
    </source>
</evidence>
<feature type="transmembrane region" description="Helical" evidence="7">
    <location>
        <begin position="12"/>
        <end position="33"/>
    </location>
</feature>
<evidence type="ECO:0000256" key="4">
    <source>
        <dbReference type="ARBA" id="ARBA00023136"/>
    </source>
</evidence>
<feature type="transmembrane region" description="Helical" evidence="7">
    <location>
        <begin position="167"/>
        <end position="193"/>
    </location>
</feature>
<feature type="region of interest" description="Disordered" evidence="6">
    <location>
        <begin position="344"/>
        <end position="368"/>
    </location>
</feature>
<reference evidence="9" key="1">
    <citation type="journal article" date="2023" name="Mol. Phylogenet. Evol.">
        <title>Genome-scale phylogeny and comparative genomics of the fungal order Sordariales.</title>
        <authorList>
            <person name="Hensen N."/>
            <person name="Bonometti L."/>
            <person name="Westerberg I."/>
            <person name="Brannstrom I.O."/>
            <person name="Guillou S."/>
            <person name="Cros-Aarteil S."/>
            <person name="Calhoun S."/>
            <person name="Haridas S."/>
            <person name="Kuo A."/>
            <person name="Mondo S."/>
            <person name="Pangilinan J."/>
            <person name="Riley R."/>
            <person name="LaButti K."/>
            <person name="Andreopoulos B."/>
            <person name="Lipzen A."/>
            <person name="Chen C."/>
            <person name="Yan M."/>
            <person name="Daum C."/>
            <person name="Ng V."/>
            <person name="Clum A."/>
            <person name="Steindorff A."/>
            <person name="Ohm R.A."/>
            <person name="Martin F."/>
            <person name="Silar P."/>
            <person name="Natvig D.O."/>
            <person name="Lalanne C."/>
            <person name="Gautier V."/>
            <person name="Ament-Velasquez S.L."/>
            <person name="Kruys A."/>
            <person name="Hutchinson M.I."/>
            <person name="Powell A.J."/>
            <person name="Barry K."/>
            <person name="Miller A.N."/>
            <person name="Grigoriev I.V."/>
            <person name="Debuchy R."/>
            <person name="Gladieux P."/>
            <person name="Hiltunen Thoren M."/>
            <person name="Johannesson H."/>
        </authorList>
    </citation>
    <scope>NUCLEOTIDE SEQUENCE</scope>
    <source>
        <strain evidence="9">CBS 168.71</strain>
    </source>
</reference>
<keyword evidence="4 7" id="KW-0472">Membrane</keyword>
<keyword evidence="10" id="KW-1185">Reference proteome</keyword>
<evidence type="ECO:0000256" key="6">
    <source>
        <dbReference type="SAM" id="MobiDB-lite"/>
    </source>
</evidence>
<evidence type="ECO:0000313" key="10">
    <source>
        <dbReference type="Proteomes" id="UP001278766"/>
    </source>
</evidence>
<dbReference type="PANTHER" id="PTHR33048">
    <property type="entry name" value="PTH11-LIKE INTEGRAL MEMBRANE PROTEIN (AFU_ORTHOLOGUE AFUA_5G11245)"/>
    <property type="match status" value="1"/>
</dbReference>
<dbReference type="InterPro" id="IPR049326">
    <property type="entry name" value="Rhodopsin_dom_fungi"/>
</dbReference>
<evidence type="ECO:0000313" key="9">
    <source>
        <dbReference type="EMBL" id="KAK3290542.1"/>
    </source>
</evidence>
<dbReference type="GeneID" id="87845240"/>
<name>A0AAE0H5X5_9PEZI</name>
<feature type="transmembrane region" description="Helical" evidence="7">
    <location>
        <begin position="87"/>
        <end position="111"/>
    </location>
</feature>
<dbReference type="PANTHER" id="PTHR33048:SF96">
    <property type="entry name" value="INTEGRAL MEMBRANE PROTEIN"/>
    <property type="match status" value="1"/>
</dbReference>
<keyword evidence="3 7" id="KW-1133">Transmembrane helix</keyword>
<protein>
    <recommendedName>
        <fullName evidence="8">Rhodopsin domain-containing protein</fullName>
    </recommendedName>
</protein>
<dbReference type="InterPro" id="IPR052337">
    <property type="entry name" value="SAT4-like"/>
</dbReference>
<dbReference type="RefSeq" id="XP_062654056.1">
    <property type="nucleotide sequence ID" value="XM_062808292.1"/>
</dbReference>
<evidence type="ECO:0000256" key="5">
    <source>
        <dbReference type="ARBA" id="ARBA00038359"/>
    </source>
</evidence>
<dbReference type="AlphaFoldDB" id="A0AAE0H5X5"/>
<evidence type="ECO:0000256" key="2">
    <source>
        <dbReference type="ARBA" id="ARBA00022692"/>
    </source>
</evidence>
<evidence type="ECO:0000256" key="7">
    <source>
        <dbReference type="SAM" id="Phobius"/>
    </source>
</evidence>
<feature type="transmembrane region" description="Helical" evidence="7">
    <location>
        <begin position="123"/>
        <end position="147"/>
    </location>
</feature>
<evidence type="ECO:0000259" key="8">
    <source>
        <dbReference type="Pfam" id="PF20684"/>
    </source>
</evidence>
<feature type="transmembrane region" description="Helical" evidence="7">
    <location>
        <begin position="205"/>
        <end position="227"/>
    </location>
</feature>
<feature type="compositionally biased region" description="Basic and acidic residues" evidence="6">
    <location>
        <begin position="354"/>
        <end position="368"/>
    </location>
</feature>
<evidence type="ECO:0000256" key="3">
    <source>
        <dbReference type="ARBA" id="ARBA00022989"/>
    </source>
</evidence>
<comment type="caution">
    <text evidence="9">The sequence shown here is derived from an EMBL/GenBank/DDBJ whole genome shotgun (WGS) entry which is preliminary data.</text>
</comment>
<reference evidence="9" key="2">
    <citation type="submission" date="2023-06" db="EMBL/GenBank/DDBJ databases">
        <authorList>
            <consortium name="Lawrence Berkeley National Laboratory"/>
            <person name="Haridas S."/>
            <person name="Hensen N."/>
            <person name="Bonometti L."/>
            <person name="Westerberg I."/>
            <person name="Brannstrom I.O."/>
            <person name="Guillou S."/>
            <person name="Cros-Aarteil S."/>
            <person name="Calhoun S."/>
            <person name="Kuo A."/>
            <person name="Mondo S."/>
            <person name="Pangilinan J."/>
            <person name="Riley R."/>
            <person name="Labutti K."/>
            <person name="Andreopoulos B."/>
            <person name="Lipzen A."/>
            <person name="Chen C."/>
            <person name="Yanf M."/>
            <person name="Daum C."/>
            <person name="Ng V."/>
            <person name="Clum A."/>
            <person name="Steindorff A."/>
            <person name="Ohm R."/>
            <person name="Martin F."/>
            <person name="Silar P."/>
            <person name="Natvig D."/>
            <person name="Lalanne C."/>
            <person name="Gautier V."/>
            <person name="Ament-Velasquez S.L."/>
            <person name="Kruys A."/>
            <person name="Hutchinson M.I."/>
            <person name="Powell A.J."/>
            <person name="Barry K."/>
            <person name="Miller A.N."/>
            <person name="Grigoriev I.V."/>
            <person name="Debuchy R."/>
            <person name="Gladieux P."/>
            <person name="Thoren M.H."/>
            <person name="Johannesson H."/>
        </authorList>
    </citation>
    <scope>NUCLEOTIDE SEQUENCE</scope>
    <source>
        <strain evidence="9">CBS 168.71</strain>
    </source>
</reference>